<dbReference type="SUPFAM" id="SSF64376">
    <property type="entry name" value="YlxR-like"/>
    <property type="match status" value="1"/>
</dbReference>
<dbReference type="PANTHER" id="PTHR34215">
    <property type="entry name" value="BLL0784 PROTEIN"/>
    <property type="match status" value="1"/>
</dbReference>
<dbReference type="Gene3D" id="3.30.1230.10">
    <property type="entry name" value="YlxR-like"/>
    <property type="match status" value="1"/>
</dbReference>
<dbReference type="InterPro" id="IPR007393">
    <property type="entry name" value="YlxR_dom"/>
</dbReference>
<name>A0A0F9U5B4_9ZZZZ</name>
<proteinExistence type="predicted"/>
<evidence type="ECO:0000259" key="1">
    <source>
        <dbReference type="Pfam" id="PF04296"/>
    </source>
</evidence>
<dbReference type="AlphaFoldDB" id="A0A0F9U5B4"/>
<feature type="domain" description="YlxR" evidence="1">
    <location>
        <begin position="8"/>
        <end position="80"/>
    </location>
</feature>
<dbReference type="EMBL" id="LAZR01001201">
    <property type="protein sequence ID" value="KKN48833.1"/>
    <property type="molecule type" value="Genomic_DNA"/>
</dbReference>
<dbReference type="Pfam" id="PF04296">
    <property type="entry name" value="YlxR"/>
    <property type="match status" value="1"/>
</dbReference>
<gene>
    <name evidence="2" type="ORF">LCGC14_0649100</name>
</gene>
<protein>
    <recommendedName>
        <fullName evidence="1">YlxR domain-containing protein</fullName>
    </recommendedName>
</protein>
<dbReference type="PANTHER" id="PTHR34215:SF1">
    <property type="entry name" value="YLXR DOMAIN-CONTAINING PROTEIN"/>
    <property type="match status" value="1"/>
</dbReference>
<comment type="caution">
    <text evidence="2">The sequence shown here is derived from an EMBL/GenBank/DDBJ whole genome shotgun (WGS) entry which is preliminary data.</text>
</comment>
<accession>A0A0F9U5B4</accession>
<dbReference type="InterPro" id="IPR035931">
    <property type="entry name" value="YlxR-like_sf"/>
</dbReference>
<dbReference type="NCBIfam" id="NF047356">
    <property type="entry name" value="RNA_bind_RnpM"/>
    <property type="match status" value="1"/>
</dbReference>
<reference evidence="2" key="1">
    <citation type="journal article" date="2015" name="Nature">
        <title>Complex archaea that bridge the gap between prokaryotes and eukaryotes.</title>
        <authorList>
            <person name="Spang A."/>
            <person name="Saw J.H."/>
            <person name="Jorgensen S.L."/>
            <person name="Zaremba-Niedzwiedzka K."/>
            <person name="Martijn J."/>
            <person name="Lind A.E."/>
            <person name="van Eijk R."/>
            <person name="Schleper C."/>
            <person name="Guy L."/>
            <person name="Ettema T.J."/>
        </authorList>
    </citation>
    <scope>NUCLEOTIDE SEQUENCE</scope>
</reference>
<organism evidence="2">
    <name type="scientific">marine sediment metagenome</name>
    <dbReference type="NCBI Taxonomy" id="412755"/>
    <lineage>
        <taxon>unclassified sequences</taxon>
        <taxon>metagenomes</taxon>
        <taxon>ecological metagenomes</taxon>
    </lineage>
</organism>
<dbReference type="InterPro" id="IPR037465">
    <property type="entry name" value="YlxR"/>
</dbReference>
<evidence type="ECO:0000313" key="2">
    <source>
        <dbReference type="EMBL" id="KKN48833.1"/>
    </source>
</evidence>
<sequence>MLKKEPIRTCVGCRQKKPKTKLVRIVKEHKEVIIDDTGKKSGRGAYICLNEKCIEQALRSDSLSRALKCTFDEKTLAAELLKKAGHKNDQTSQGNG</sequence>